<name>A0A1H2M5K0_9ACTN</name>
<reference evidence="2" key="1">
    <citation type="submission" date="2016-10" db="EMBL/GenBank/DDBJ databases">
        <authorList>
            <person name="Varghese N."/>
            <person name="Submissions S."/>
        </authorList>
    </citation>
    <scope>NUCLEOTIDE SEQUENCE [LARGE SCALE GENOMIC DNA]</scope>
    <source>
        <strain evidence="2">DSM 21743</strain>
    </source>
</reference>
<dbReference type="OrthoDB" id="9779968at2"/>
<keyword evidence="2" id="KW-1185">Reference proteome</keyword>
<accession>A0A1H2M5K0</accession>
<evidence type="ECO:0000313" key="2">
    <source>
        <dbReference type="Proteomes" id="UP000198825"/>
    </source>
</evidence>
<evidence type="ECO:0000313" key="1">
    <source>
        <dbReference type="EMBL" id="SDU88394.1"/>
    </source>
</evidence>
<dbReference type="PANTHER" id="PTHR43737:SF1">
    <property type="entry name" value="DUF1501 DOMAIN-CONTAINING PROTEIN"/>
    <property type="match status" value="1"/>
</dbReference>
<dbReference type="RefSeq" id="WP_091073839.1">
    <property type="nucleotide sequence ID" value="NZ_LT629799.1"/>
</dbReference>
<organism evidence="1 2">
    <name type="scientific">Microlunatus sagamiharensis</name>
    <dbReference type="NCBI Taxonomy" id="546874"/>
    <lineage>
        <taxon>Bacteria</taxon>
        <taxon>Bacillati</taxon>
        <taxon>Actinomycetota</taxon>
        <taxon>Actinomycetes</taxon>
        <taxon>Propionibacteriales</taxon>
        <taxon>Propionibacteriaceae</taxon>
        <taxon>Microlunatus</taxon>
    </lineage>
</organism>
<dbReference type="Pfam" id="PF07394">
    <property type="entry name" value="DUF1501"/>
    <property type="match status" value="1"/>
</dbReference>
<dbReference type="InterPro" id="IPR010869">
    <property type="entry name" value="DUF1501"/>
</dbReference>
<dbReference type="Proteomes" id="UP000198825">
    <property type="component" value="Chromosome I"/>
</dbReference>
<dbReference type="AlphaFoldDB" id="A0A1H2M5K0"/>
<dbReference type="PROSITE" id="PS51318">
    <property type="entry name" value="TAT"/>
    <property type="match status" value="1"/>
</dbReference>
<dbReference type="InterPro" id="IPR006311">
    <property type="entry name" value="TAT_signal"/>
</dbReference>
<gene>
    <name evidence="1" type="ORF">SAMN04488544_1426</name>
</gene>
<sequence length="431" mass="44431">MSADQTRKQACGCPEGVRAAGVSRRSLLAAAGALGALATVPGLSGPDFATSLAFAGTRYTGDTLVVLSLRGGCDGLSMVVPVGDPAYYAARPTIAVPASRTLALDAMFGLHPAMAPLKPLWDAGHLAAVHAMGQPNPTRSHFSAMEQMENAAPGSHLRTGWLDRMVGAGGSPETFSSVSVGSSNAPASMIGPNPELSMRSVAEFKLNAVRKAGDDKRWSTLLTSLYQDAPPVLAAPTTSTLRALSATSRVASSASTPAHGAAYPSSGVGDALRDVARLVKAGLGLRAATVDVGDWDMHAGLGRSDKGWMFDRLTDLSQALAAFWTDLGSSQDRVSLVTLSEFGRRVAENASGGLDHGLGNVSLVLGGGIRGGQVYGRWPGLDASDLVGGDLAGVTDYRTVLAELLEKRTGVSTKDVFPGLDPARLGLARAR</sequence>
<dbReference type="STRING" id="546874.SAMN04488544_1426"/>
<protein>
    <submittedName>
        <fullName evidence="1">Uncharacterized conserved protein, DUF1501 family</fullName>
    </submittedName>
</protein>
<dbReference type="PANTHER" id="PTHR43737">
    <property type="entry name" value="BLL7424 PROTEIN"/>
    <property type="match status" value="1"/>
</dbReference>
<dbReference type="EMBL" id="LT629799">
    <property type="protein sequence ID" value="SDU88394.1"/>
    <property type="molecule type" value="Genomic_DNA"/>
</dbReference>
<proteinExistence type="predicted"/>